<dbReference type="EMBL" id="CP019352">
    <property type="protein sequence ID" value="APY00418.1"/>
    <property type="molecule type" value="Genomic_DNA"/>
</dbReference>
<dbReference type="FunFam" id="3.40.50.300:FF:000183">
    <property type="entry name" value="ABC transporter ATP-binding protein yjjK"/>
    <property type="match status" value="1"/>
</dbReference>
<evidence type="ECO:0000256" key="8">
    <source>
        <dbReference type="ARBA" id="ARBA00022840"/>
    </source>
</evidence>
<evidence type="ECO:0000256" key="6">
    <source>
        <dbReference type="ARBA" id="ARBA00022741"/>
    </source>
</evidence>
<evidence type="ECO:0000256" key="11">
    <source>
        <dbReference type="ARBA" id="ARBA00022917"/>
    </source>
</evidence>
<keyword evidence="7 12" id="KW-0378">Hydrolase</keyword>
<keyword evidence="3 12" id="KW-0820">tRNA-binding</keyword>
<dbReference type="InterPro" id="IPR003439">
    <property type="entry name" value="ABC_transporter-like_ATP-bd"/>
</dbReference>
<dbReference type="PANTHER" id="PTHR43858:SF1">
    <property type="entry name" value="ABC TRANSPORTER-RELATED PROTEIN"/>
    <property type="match status" value="1"/>
</dbReference>
<comment type="caution">
    <text evidence="12">Lacks conserved residue(s) required for the propagation of feature annotation.</text>
</comment>
<dbReference type="GO" id="GO:0005737">
    <property type="term" value="C:cytoplasm"/>
    <property type="evidence" value="ECO:0007669"/>
    <property type="project" value="UniProtKB-SubCell"/>
</dbReference>
<feature type="domain" description="ABC transporter" evidence="13">
    <location>
        <begin position="333"/>
        <end position="559"/>
    </location>
</feature>
<dbReference type="GO" id="GO:0016887">
    <property type="term" value="F:ATP hydrolysis activity"/>
    <property type="evidence" value="ECO:0007669"/>
    <property type="project" value="UniProtKB-UniRule"/>
</dbReference>
<evidence type="ECO:0000256" key="3">
    <source>
        <dbReference type="ARBA" id="ARBA00022555"/>
    </source>
</evidence>
<evidence type="ECO:0000259" key="13">
    <source>
        <dbReference type="PROSITE" id="PS50893"/>
    </source>
</evidence>
<dbReference type="PROSITE" id="PS00211">
    <property type="entry name" value="ABC_TRANSPORTER_1"/>
    <property type="match status" value="1"/>
</dbReference>
<evidence type="ECO:0000256" key="10">
    <source>
        <dbReference type="ARBA" id="ARBA00022884"/>
    </source>
</evidence>
<reference evidence="14 15" key="1">
    <citation type="submission" date="2017-01" db="EMBL/GenBank/DDBJ databases">
        <title>Complete genome of Lacinutrix venerupis DOK2-8 isolated from seawater in Dokdo.</title>
        <authorList>
            <person name="Chi W.-J."/>
            <person name="Kim J.H."/>
        </authorList>
    </citation>
    <scope>NUCLEOTIDE SEQUENCE [LARGE SCALE GENOMIC DNA]</scope>
    <source>
        <strain evidence="14 15">DOK2-8</strain>
    </source>
</reference>
<dbReference type="Proteomes" id="UP000187506">
    <property type="component" value="Chromosome"/>
</dbReference>
<sequence length="563" mass="63657">MSDDKKIIFSMSGLTKTFKSSNTPVLKNIYLSFFYGAKIGILGLNGSGKSTLLKIIAGVDKNYQGDVVFSQDYSVGYLEQEPKLDEDKTVMEVVKEGAAETVAILDEYNSINDQFGLEEVYSNPDKMEKLMARQAVLQDEIDAANAWELDTKLEIAMDALRTPDGDKKISVLSGGERRRVALCRLLLQEPDVLLLDEPTNHLDAESVHWLEHHLAQYKGTVIAVTHDRYFLDNVAGWILELDRGEGIPWKGNYSSWLDQKSKRLAQESKSASKRQKTLERELEWVKQGAKGRQTKQKARLKNYDKLMSQDQKQLDEKLEIYIPNGPRLGTNVIEAKNVAKAYDDKLLYDDLNFNLPQAGIVGIIGPNGAGKTTIFRMIMGEETPDKGEFKVGETAKIAYVDQKHSNIDPSKTIWQNFSDEQELIMMGGKQVNSRAYLSRFNFSGGEQNKKVELLSGGERNRLHLAMTLKEEGNVLLLDEPTNDLDVNTLRALEEGLENFAGCAVVISHDRWFLDRICTHILAFEGDSQVYFFEGGFSEYEENKKKRLGGDLMPKRIKYKKLIR</sequence>
<proteinExistence type="inferred from homology"/>
<evidence type="ECO:0000256" key="9">
    <source>
        <dbReference type="ARBA" id="ARBA00022845"/>
    </source>
</evidence>
<feature type="domain" description="ABC transporter" evidence="13">
    <location>
        <begin position="9"/>
        <end position="268"/>
    </location>
</feature>
<gene>
    <name evidence="12" type="primary">ettA</name>
    <name evidence="14" type="ORF">BWR22_08830</name>
</gene>
<dbReference type="RefSeq" id="WP_076733324.1">
    <property type="nucleotide sequence ID" value="NZ_CP019352.1"/>
</dbReference>
<evidence type="ECO:0000313" key="15">
    <source>
        <dbReference type="Proteomes" id="UP000187506"/>
    </source>
</evidence>
<organism evidence="14 15">
    <name type="scientific">Lacinutrix venerupis</name>
    <dbReference type="NCBI Taxonomy" id="1486034"/>
    <lineage>
        <taxon>Bacteria</taxon>
        <taxon>Pseudomonadati</taxon>
        <taxon>Bacteroidota</taxon>
        <taxon>Flavobacteriia</taxon>
        <taxon>Flavobacteriales</taxon>
        <taxon>Flavobacteriaceae</taxon>
        <taxon>Lacinutrix</taxon>
    </lineage>
</organism>
<dbReference type="GO" id="GO:0005524">
    <property type="term" value="F:ATP binding"/>
    <property type="evidence" value="ECO:0007669"/>
    <property type="project" value="UniProtKB-UniRule"/>
</dbReference>
<dbReference type="InterPro" id="IPR022374">
    <property type="entry name" value="EttA"/>
</dbReference>
<dbReference type="GO" id="GO:0043022">
    <property type="term" value="F:ribosome binding"/>
    <property type="evidence" value="ECO:0007669"/>
    <property type="project" value="UniProtKB-UniRule"/>
</dbReference>
<evidence type="ECO:0000256" key="1">
    <source>
        <dbReference type="ARBA" id="ARBA00005868"/>
    </source>
</evidence>
<keyword evidence="4 12" id="KW-0699">rRNA-binding</keyword>
<keyword evidence="10 12" id="KW-0694">RNA-binding</keyword>
<keyword evidence="9 12" id="KW-0810">Translation regulation</keyword>
<comment type="catalytic activity">
    <reaction evidence="12">
        <text>ATP + H2O = ADP + phosphate + H(+)</text>
        <dbReference type="Rhea" id="RHEA:13065"/>
        <dbReference type="ChEBI" id="CHEBI:15377"/>
        <dbReference type="ChEBI" id="CHEBI:15378"/>
        <dbReference type="ChEBI" id="CHEBI:30616"/>
        <dbReference type="ChEBI" id="CHEBI:43474"/>
        <dbReference type="ChEBI" id="CHEBI:456216"/>
    </reaction>
</comment>
<keyword evidence="5 12" id="KW-0677">Repeat</keyword>
<dbReference type="HAMAP" id="MF_00847">
    <property type="entry name" value="EttA"/>
    <property type="match status" value="1"/>
</dbReference>
<evidence type="ECO:0000256" key="12">
    <source>
        <dbReference type="HAMAP-Rule" id="MF_00847"/>
    </source>
</evidence>
<feature type="region of interest" description="PtIM" evidence="12">
    <location>
        <begin position="251"/>
        <end position="331"/>
    </location>
</feature>
<comment type="function">
    <text evidence="12">A translation factor that gates the progression of the 70S ribosomal initiation complex (IC, containing tRNA(fMet) in the P-site) into the translation elongation cycle by using a mechanism sensitive to the ATP/ADP ratio. Binds to the 70S ribosome E-site where it modulates the state of the translating ribosome during subunit translocation. ATP hydrolysis probably frees it from the ribosome, which can enter the elongation phase.</text>
</comment>
<dbReference type="PROSITE" id="PS50893">
    <property type="entry name" value="ABC_TRANSPORTER_2"/>
    <property type="match status" value="2"/>
</dbReference>
<dbReference type="CDD" id="cd03221">
    <property type="entry name" value="ABCF_EF-3"/>
    <property type="match status" value="2"/>
</dbReference>
<comment type="domain">
    <text evidence="12">The arm domain is inserted in the first ABC transporter domain. Probably contacts ribosomal protein L1.</text>
</comment>
<keyword evidence="6 12" id="KW-0547">Nucleotide-binding</keyword>
<protein>
    <recommendedName>
        <fullName evidence="12">Energy-dependent translational throttle protein EttA</fullName>
        <ecNumber evidence="12">3.6.1.-</ecNumber>
    </recommendedName>
    <alternativeName>
        <fullName evidence="12">Translational regulatory factor EttA</fullName>
    </alternativeName>
</protein>
<dbReference type="InterPro" id="IPR017871">
    <property type="entry name" value="ABC_transporter-like_CS"/>
</dbReference>
<comment type="similarity">
    <text evidence="1 12">Belongs to the ABC transporter superfamily. ABCF family. Translational throttle EttA subfamily.</text>
</comment>
<comment type="subcellular location">
    <subcellularLocation>
        <location evidence="12">Cytoplasm</location>
    </subcellularLocation>
    <text evidence="12">Associates with ribosomes and polysomes.</text>
</comment>
<comment type="domain">
    <text evidence="12">The P-site tRNA interaction motif (PtIM domain) probably interacts with the P-site tRNA(fMet) as well as the 23S rRNA.</text>
</comment>
<dbReference type="InterPro" id="IPR032781">
    <property type="entry name" value="ABC_tran_Xtn"/>
</dbReference>
<evidence type="ECO:0000256" key="2">
    <source>
        <dbReference type="ARBA" id="ARBA00022490"/>
    </source>
</evidence>
<dbReference type="NCBIfam" id="NF008775">
    <property type="entry name" value="PRK11819.1"/>
    <property type="match status" value="1"/>
</dbReference>
<dbReference type="KEGG" id="lvn:BWR22_08830"/>
<keyword evidence="11 12" id="KW-0648">Protein biosynthesis</keyword>
<dbReference type="Gene3D" id="3.40.50.300">
    <property type="entry name" value="P-loop containing nucleotide triphosphate hydrolases"/>
    <property type="match status" value="2"/>
</dbReference>
<dbReference type="GO" id="GO:0045900">
    <property type="term" value="P:negative regulation of translational elongation"/>
    <property type="evidence" value="ECO:0007669"/>
    <property type="project" value="UniProtKB-UniRule"/>
</dbReference>
<dbReference type="EC" id="3.6.1.-" evidence="12"/>
<evidence type="ECO:0000313" key="14">
    <source>
        <dbReference type="EMBL" id="APY00418.1"/>
    </source>
</evidence>
<dbReference type="AlphaFoldDB" id="A0AAC9LNZ1"/>
<keyword evidence="15" id="KW-1185">Reference proteome</keyword>
<comment type="subunit">
    <text evidence="12">Monomer. Probably contacts ribosomal proteins L1, L5, L33 and S7, the 16S and 23S rRNA and the P-site containing tRNA(fMet).</text>
</comment>
<accession>A0AAC9LNZ1</accession>
<dbReference type="InterPro" id="IPR027417">
    <property type="entry name" value="P-loop_NTPase"/>
</dbReference>
<dbReference type="InterPro" id="IPR003593">
    <property type="entry name" value="AAA+_ATPase"/>
</dbReference>
<keyword evidence="2 12" id="KW-0963">Cytoplasm</keyword>
<keyword evidence="8 12" id="KW-0067">ATP-binding</keyword>
<dbReference type="GO" id="GO:0006412">
    <property type="term" value="P:translation"/>
    <property type="evidence" value="ECO:0007669"/>
    <property type="project" value="UniProtKB-KW"/>
</dbReference>
<dbReference type="GO" id="GO:0000049">
    <property type="term" value="F:tRNA binding"/>
    <property type="evidence" value="ECO:0007669"/>
    <property type="project" value="UniProtKB-UniRule"/>
</dbReference>
<dbReference type="NCBIfam" id="TIGR03719">
    <property type="entry name" value="ABC_ABC_ChvD"/>
    <property type="match status" value="1"/>
</dbReference>
<dbReference type="PANTHER" id="PTHR43858">
    <property type="entry name" value="ENERGY-DEPENDENT TRANSLATIONAL THROTTLE PROTEIN ETTA"/>
    <property type="match status" value="1"/>
</dbReference>
<dbReference type="SMART" id="SM00382">
    <property type="entry name" value="AAA"/>
    <property type="match status" value="2"/>
</dbReference>
<dbReference type="Pfam" id="PF00005">
    <property type="entry name" value="ABC_tran"/>
    <property type="match status" value="2"/>
</dbReference>
<name>A0AAC9LNZ1_9FLAO</name>
<evidence type="ECO:0000256" key="4">
    <source>
        <dbReference type="ARBA" id="ARBA00022730"/>
    </source>
</evidence>
<dbReference type="GO" id="GO:0019843">
    <property type="term" value="F:rRNA binding"/>
    <property type="evidence" value="ECO:0007669"/>
    <property type="project" value="UniProtKB-UniRule"/>
</dbReference>
<dbReference type="SUPFAM" id="SSF52540">
    <property type="entry name" value="P-loop containing nucleoside triphosphate hydrolases"/>
    <property type="match status" value="2"/>
</dbReference>
<dbReference type="FunFam" id="3.40.50.300:FF:000011">
    <property type="entry name" value="Putative ABC transporter ATP-binding component"/>
    <property type="match status" value="1"/>
</dbReference>
<dbReference type="Pfam" id="PF12848">
    <property type="entry name" value="ABC_tran_Xtn"/>
    <property type="match status" value="1"/>
</dbReference>
<evidence type="ECO:0000256" key="7">
    <source>
        <dbReference type="ARBA" id="ARBA00022801"/>
    </source>
</evidence>
<feature type="binding site" evidence="12">
    <location>
        <begin position="365"/>
        <end position="372"/>
    </location>
    <ligand>
        <name>ATP</name>
        <dbReference type="ChEBI" id="CHEBI:30616"/>
        <label>2</label>
    </ligand>
</feature>
<evidence type="ECO:0000256" key="5">
    <source>
        <dbReference type="ARBA" id="ARBA00022737"/>
    </source>
</evidence>